<accession>A0AAE0JTP3</accession>
<dbReference type="PANTHER" id="PTHR39596:SF2">
    <property type="entry name" value="HET DOMAIN PROTEIN (AFU_ORTHOLOGUE AFUA_1G17550)-RELATED"/>
    <property type="match status" value="1"/>
</dbReference>
<comment type="caution">
    <text evidence="1">The sequence shown here is derived from an EMBL/GenBank/DDBJ whole genome shotgun (WGS) entry which is preliminary data.</text>
</comment>
<gene>
    <name evidence="1" type="ORF">B0T24DRAFT_692387</name>
</gene>
<name>A0AAE0JTP3_9PEZI</name>
<evidence type="ECO:0000313" key="1">
    <source>
        <dbReference type="EMBL" id="KAK3360911.1"/>
    </source>
</evidence>
<dbReference type="AlphaFoldDB" id="A0AAE0JTP3"/>
<dbReference type="PANTHER" id="PTHR39596">
    <property type="match status" value="1"/>
</dbReference>
<keyword evidence="2" id="KW-1185">Reference proteome</keyword>
<evidence type="ECO:0000313" key="2">
    <source>
        <dbReference type="Proteomes" id="UP001287356"/>
    </source>
</evidence>
<sequence>MEHLKTGSSSPPFRIPYVAAEEYEAADVPVDALQYLKAYWLRQGWVSPAKMGELSFASRSPVEAANALQTCLLRMLDRRICPGGNSRSGARLSPERGRQPWDLRVVVHSTALQALISRWMAAAEPDWGPRGVNNPKTIRHFLGQFCDMTAGVPRPHRRQMELIQLSVMALGESLGSSLSAIFGYKEHDLPTDTPFHPASLQRSSISADYYFGDTPCPRSRSSHETCHESICNEFMKVVDPENYTPAHTSLSCSCDGRDAVAIPDVVLDIVKREGILLVLWNGKTLELFEARPGSISSSRRGNSSPPYVAFSHVWADGLGNDGKENALPICQLSRLQAMVNDLYAETHLSPDGEYSSSAAPASQCPHRQRSYPRSLAIRQMALVYRQADRVLVLDSFVRVLPRTSGIVEKYMRIHLSAWHHRLWTLQEG</sequence>
<dbReference type="Proteomes" id="UP001287356">
    <property type="component" value="Unassembled WGS sequence"/>
</dbReference>
<reference evidence="1" key="2">
    <citation type="submission" date="2023-06" db="EMBL/GenBank/DDBJ databases">
        <authorList>
            <consortium name="Lawrence Berkeley National Laboratory"/>
            <person name="Haridas S."/>
            <person name="Hensen N."/>
            <person name="Bonometti L."/>
            <person name="Westerberg I."/>
            <person name="Brannstrom I.O."/>
            <person name="Guillou S."/>
            <person name="Cros-Aarteil S."/>
            <person name="Calhoun S."/>
            <person name="Kuo A."/>
            <person name="Mondo S."/>
            <person name="Pangilinan J."/>
            <person name="Riley R."/>
            <person name="Labutti K."/>
            <person name="Andreopoulos B."/>
            <person name="Lipzen A."/>
            <person name="Chen C."/>
            <person name="Yanf M."/>
            <person name="Daum C."/>
            <person name="Ng V."/>
            <person name="Clum A."/>
            <person name="Steindorff A."/>
            <person name="Ohm R."/>
            <person name="Martin F."/>
            <person name="Silar P."/>
            <person name="Natvig D."/>
            <person name="Lalanne C."/>
            <person name="Gautier V."/>
            <person name="Ament-Velasquez S.L."/>
            <person name="Kruys A."/>
            <person name="Hutchinson M.I."/>
            <person name="Powell A.J."/>
            <person name="Barry K."/>
            <person name="Miller A.N."/>
            <person name="Grigoriev I.V."/>
            <person name="Debuchy R."/>
            <person name="Gladieux P."/>
            <person name="Thoren M.H."/>
            <person name="Johannesson H."/>
        </authorList>
    </citation>
    <scope>NUCLEOTIDE SEQUENCE</scope>
    <source>
        <strain evidence="1">CBS 958.72</strain>
    </source>
</reference>
<organism evidence="1 2">
    <name type="scientific">Lasiosphaeria ovina</name>
    <dbReference type="NCBI Taxonomy" id="92902"/>
    <lineage>
        <taxon>Eukaryota</taxon>
        <taxon>Fungi</taxon>
        <taxon>Dikarya</taxon>
        <taxon>Ascomycota</taxon>
        <taxon>Pezizomycotina</taxon>
        <taxon>Sordariomycetes</taxon>
        <taxon>Sordariomycetidae</taxon>
        <taxon>Sordariales</taxon>
        <taxon>Lasiosphaeriaceae</taxon>
        <taxon>Lasiosphaeria</taxon>
    </lineage>
</organism>
<protein>
    <submittedName>
        <fullName evidence="1">Uncharacterized protein</fullName>
    </submittedName>
</protein>
<dbReference type="EMBL" id="JAULSN010000013">
    <property type="protein sequence ID" value="KAK3360911.1"/>
    <property type="molecule type" value="Genomic_DNA"/>
</dbReference>
<reference evidence="1" key="1">
    <citation type="journal article" date="2023" name="Mol. Phylogenet. Evol.">
        <title>Genome-scale phylogeny and comparative genomics of the fungal order Sordariales.</title>
        <authorList>
            <person name="Hensen N."/>
            <person name="Bonometti L."/>
            <person name="Westerberg I."/>
            <person name="Brannstrom I.O."/>
            <person name="Guillou S."/>
            <person name="Cros-Aarteil S."/>
            <person name="Calhoun S."/>
            <person name="Haridas S."/>
            <person name="Kuo A."/>
            <person name="Mondo S."/>
            <person name="Pangilinan J."/>
            <person name="Riley R."/>
            <person name="LaButti K."/>
            <person name="Andreopoulos B."/>
            <person name="Lipzen A."/>
            <person name="Chen C."/>
            <person name="Yan M."/>
            <person name="Daum C."/>
            <person name="Ng V."/>
            <person name="Clum A."/>
            <person name="Steindorff A."/>
            <person name="Ohm R.A."/>
            <person name="Martin F."/>
            <person name="Silar P."/>
            <person name="Natvig D.O."/>
            <person name="Lalanne C."/>
            <person name="Gautier V."/>
            <person name="Ament-Velasquez S.L."/>
            <person name="Kruys A."/>
            <person name="Hutchinson M.I."/>
            <person name="Powell A.J."/>
            <person name="Barry K."/>
            <person name="Miller A.N."/>
            <person name="Grigoriev I.V."/>
            <person name="Debuchy R."/>
            <person name="Gladieux P."/>
            <person name="Hiltunen Thoren M."/>
            <person name="Johannesson H."/>
        </authorList>
    </citation>
    <scope>NUCLEOTIDE SEQUENCE</scope>
    <source>
        <strain evidence="1">CBS 958.72</strain>
    </source>
</reference>
<proteinExistence type="predicted"/>